<feature type="transmembrane region" description="Helical" evidence="1">
    <location>
        <begin position="168"/>
        <end position="193"/>
    </location>
</feature>
<keyword evidence="1" id="KW-0472">Membrane</keyword>
<dbReference type="EMBL" id="CP084167">
    <property type="protein sequence ID" value="UJG44052.1"/>
    <property type="molecule type" value="Genomic_DNA"/>
</dbReference>
<keyword evidence="1" id="KW-0812">Transmembrane</keyword>
<feature type="transmembrane region" description="Helical" evidence="1">
    <location>
        <begin position="99"/>
        <end position="118"/>
    </location>
</feature>
<protein>
    <submittedName>
        <fullName evidence="2">Uncharacterized protein</fullName>
    </submittedName>
</protein>
<dbReference type="Proteomes" id="UP001200513">
    <property type="component" value="Chromosome"/>
</dbReference>
<keyword evidence="1" id="KW-1133">Transmembrane helix</keyword>
<accession>A0A9Y1FNS5</accession>
<sequence length="249" mass="28765">MITGTHPSTLANEDYFSFIGIFLSIPVFITYFVNEMILAVFRLTKYKREIGTAVTAPYPTWRMINAITYAVAIIILALQVLSWSATFQRFEFRKLAKRTVLAFLITAIFVVIFEYLQISMPVQPRDQSDITVPFFTLVGFHLWSFISFKQVIEYLGKHYKTRVGDSIFYILFASYPFIKFGLPIILLIFVSLAMSPYAFILYSEITMAYLVGFIAIALGVVLIRDIIRVGRAQDHYFFTKEINEKEKEV</sequence>
<reference evidence="2" key="1">
    <citation type="journal article" date="2022" name="Nat. Microbiol.">
        <title>Unique mobile elements and scalable gene flow at the prokaryote-eukaryote boundary revealed by circularized Asgard archaea genomes.</title>
        <authorList>
            <person name="Wu F."/>
            <person name="Speth D.R."/>
            <person name="Philosof A."/>
            <person name="Cremiere A."/>
            <person name="Narayanan A."/>
            <person name="Barco R.A."/>
            <person name="Connon S.A."/>
            <person name="Amend J.P."/>
            <person name="Antoshechkin I.A."/>
            <person name="Orphan V.J."/>
        </authorList>
    </citation>
    <scope>NUCLEOTIDE SEQUENCE</scope>
    <source>
        <strain evidence="2">PR6</strain>
    </source>
</reference>
<feature type="transmembrane region" description="Helical" evidence="1">
    <location>
        <begin position="15"/>
        <end position="33"/>
    </location>
</feature>
<proteinExistence type="predicted"/>
<evidence type="ECO:0000313" key="2">
    <source>
        <dbReference type="EMBL" id="UJG44052.1"/>
    </source>
</evidence>
<name>A0A9Y1FNS5_9ARCH</name>
<organism evidence="2">
    <name type="scientific">Candidatus Heimdallarchaeum endolithica</name>
    <dbReference type="NCBI Taxonomy" id="2876572"/>
    <lineage>
        <taxon>Archaea</taxon>
        <taxon>Promethearchaeati</taxon>
        <taxon>Candidatus Heimdallarchaeota</taxon>
        <taxon>Candidatus Heimdallarchaeia (ex Rinke et al. 2021) (nom. nud.)</taxon>
        <taxon>Candidatus Heimdallarchaeales</taxon>
        <taxon>Candidatus Heimdallarchaeaceae</taxon>
        <taxon>Candidatus Heimdallarchaeum</taxon>
    </lineage>
</organism>
<dbReference type="AlphaFoldDB" id="A0A9Y1FNS5"/>
<gene>
    <name evidence="2" type="ORF">K9W46_02460</name>
</gene>
<evidence type="ECO:0000256" key="1">
    <source>
        <dbReference type="SAM" id="Phobius"/>
    </source>
</evidence>
<feature type="transmembrane region" description="Helical" evidence="1">
    <location>
        <begin position="66"/>
        <end position="87"/>
    </location>
</feature>
<feature type="transmembrane region" description="Helical" evidence="1">
    <location>
        <begin position="130"/>
        <end position="148"/>
    </location>
</feature>
<feature type="transmembrane region" description="Helical" evidence="1">
    <location>
        <begin position="199"/>
        <end position="223"/>
    </location>
</feature>